<accession>A0ACC1HMC1</accession>
<dbReference type="EMBL" id="JAMZIH010003449">
    <property type="protein sequence ID" value="KAJ1676816.1"/>
    <property type="molecule type" value="Genomic_DNA"/>
</dbReference>
<feature type="non-terminal residue" evidence="1">
    <location>
        <position position="121"/>
    </location>
</feature>
<keyword evidence="2" id="KW-1185">Reference proteome</keyword>
<evidence type="ECO:0000313" key="1">
    <source>
        <dbReference type="EMBL" id="KAJ1676816.1"/>
    </source>
</evidence>
<comment type="caution">
    <text evidence="1">The sequence shown here is derived from an EMBL/GenBank/DDBJ whole genome shotgun (WGS) entry which is preliminary data.</text>
</comment>
<organism evidence="1 2">
    <name type="scientific">Spiromyces aspiralis</name>
    <dbReference type="NCBI Taxonomy" id="68401"/>
    <lineage>
        <taxon>Eukaryota</taxon>
        <taxon>Fungi</taxon>
        <taxon>Fungi incertae sedis</taxon>
        <taxon>Zoopagomycota</taxon>
        <taxon>Kickxellomycotina</taxon>
        <taxon>Kickxellomycetes</taxon>
        <taxon>Kickxellales</taxon>
        <taxon>Kickxellaceae</taxon>
        <taxon>Spiromyces</taxon>
    </lineage>
</organism>
<dbReference type="Proteomes" id="UP001145114">
    <property type="component" value="Unassembled WGS sequence"/>
</dbReference>
<protein>
    <submittedName>
        <fullName evidence="1">Uncharacterized protein</fullName>
    </submittedName>
</protein>
<evidence type="ECO:0000313" key="2">
    <source>
        <dbReference type="Proteomes" id="UP001145114"/>
    </source>
</evidence>
<proteinExistence type="predicted"/>
<name>A0ACC1HMC1_9FUNG</name>
<reference evidence="1" key="1">
    <citation type="submission" date="2022-06" db="EMBL/GenBank/DDBJ databases">
        <title>Phylogenomic reconstructions and comparative analyses of Kickxellomycotina fungi.</title>
        <authorList>
            <person name="Reynolds N.K."/>
            <person name="Stajich J.E."/>
            <person name="Barry K."/>
            <person name="Grigoriev I.V."/>
            <person name="Crous P."/>
            <person name="Smith M.E."/>
        </authorList>
    </citation>
    <scope>NUCLEOTIDE SEQUENCE</scope>
    <source>
        <strain evidence="1">RSA 2271</strain>
    </source>
</reference>
<gene>
    <name evidence="1" type="ORF">EV182_007451</name>
</gene>
<sequence length="121" mass="13356">MVFNLLNASGISNILVTLLSFTLIVLGWALPIRESAVNQDTLIKSGSVVIYHRVYLMTAYINFALICGVAVAGKLLCWTEVHNLLSHRYQTRESIHGFSKAIHAYADNILTTAVAILDPRV</sequence>